<name>A0A448XEI2_9PLAT</name>
<evidence type="ECO:0000256" key="1">
    <source>
        <dbReference type="SAM" id="MobiDB-lite"/>
    </source>
</evidence>
<reference evidence="2" key="1">
    <citation type="submission" date="2018-11" db="EMBL/GenBank/DDBJ databases">
        <authorList>
            <consortium name="Pathogen Informatics"/>
        </authorList>
    </citation>
    <scope>NUCLEOTIDE SEQUENCE</scope>
</reference>
<dbReference type="AlphaFoldDB" id="A0A448XEI2"/>
<evidence type="ECO:0000313" key="2">
    <source>
        <dbReference type="EMBL" id="VEL34860.1"/>
    </source>
</evidence>
<feature type="compositionally biased region" description="Basic and acidic residues" evidence="1">
    <location>
        <begin position="7"/>
        <end position="19"/>
    </location>
</feature>
<keyword evidence="3" id="KW-1185">Reference proteome</keyword>
<comment type="caution">
    <text evidence="2">The sequence shown here is derived from an EMBL/GenBank/DDBJ whole genome shotgun (WGS) entry which is preliminary data.</text>
</comment>
<gene>
    <name evidence="2" type="ORF">PXEA_LOCUS28300</name>
</gene>
<accession>A0A448XEI2</accession>
<dbReference type="EMBL" id="CAAALY010248552">
    <property type="protein sequence ID" value="VEL34860.1"/>
    <property type="molecule type" value="Genomic_DNA"/>
</dbReference>
<proteinExistence type="predicted"/>
<feature type="compositionally biased region" description="Polar residues" evidence="1">
    <location>
        <begin position="34"/>
        <end position="43"/>
    </location>
</feature>
<feature type="compositionally biased region" description="Basic residues" evidence="1">
    <location>
        <begin position="20"/>
        <end position="31"/>
    </location>
</feature>
<sequence>MLSCSDDGSHMTDESSARTHRDRRPVRRGPIRKNLQSQLQGNPPTVSAVSIVAMAYRQLRQTYSCVISDVSSFSRSLIGAPKLTRNRFVVIGETLDDVRHMTDKSWARSHRGRWTVSRGSLGTIQQTKVQGNFPAISGEANL</sequence>
<feature type="region of interest" description="Disordered" evidence="1">
    <location>
        <begin position="1"/>
        <end position="43"/>
    </location>
</feature>
<protein>
    <submittedName>
        <fullName evidence="2">Uncharacterized protein</fullName>
    </submittedName>
</protein>
<organism evidence="2 3">
    <name type="scientific">Protopolystoma xenopodis</name>
    <dbReference type="NCBI Taxonomy" id="117903"/>
    <lineage>
        <taxon>Eukaryota</taxon>
        <taxon>Metazoa</taxon>
        <taxon>Spiralia</taxon>
        <taxon>Lophotrochozoa</taxon>
        <taxon>Platyhelminthes</taxon>
        <taxon>Monogenea</taxon>
        <taxon>Polyopisthocotylea</taxon>
        <taxon>Polystomatidea</taxon>
        <taxon>Polystomatidae</taxon>
        <taxon>Protopolystoma</taxon>
    </lineage>
</organism>
<evidence type="ECO:0000313" key="3">
    <source>
        <dbReference type="Proteomes" id="UP000784294"/>
    </source>
</evidence>
<dbReference type="Proteomes" id="UP000784294">
    <property type="component" value="Unassembled WGS sequence"/>
</dbReference>